<name>A0A0B7H4X2_9FLAO</name>
<feature type="signal peptide" evidence="1">
    <location>
        <begin position="1"/>
        <end position="18"/>
    </location>
</feature>
<dbReference type="eggNOG" id="COG1388">
    <property type="taxonomic scope" value="Bacteria"/>
</dbReference>
<dbReference type="EMBL" id="CDOD01000005">
    <property type="protein sequence ID" value="CEN32987.1"/>
    <property type="molecule type" value="Genomic_DNA"/>
</dbReference>
<evidence type="ECO:0000259" key="2">
    <source>
        <dbReference type="PROSITE" id="PS51782"/>
    </source>
</evidence>
<sequence length="641" mass="72640">MKNLLILGFIFLFGIGFAQQQTHNVKENENIESIAKTYRVSPSDIIKKNPELKNGFKKDMVIYIPSGKVKYYSTQKPLGYKSHTVAPKETFFGLSQKYNISIDDLKRYNFDLYNRGLLEGETISIPIFEKASQMIQKGIQGQKKYVVKPQETIWRISKNHNISQEELERMNPGVTAENLREGQEIWVPASETHTPSLPKNTNNQDLVLYSVEKAEGFYSLERKFGISEAEIIKLNPELKDGLKSDSQIWIPKANFERYKQGEILTMESQLFEDSTQKIFSISSAENVKEISFILPFRISDIVGEADKMATLKGRLSDNRVTPIATDFYSGALIAIDSLQKKGYKFRVNVFDSEKTEKEIQRMALNENIQKSQVIIGPFSAKSFNAISASISNPNAAILAPLSNKNIELKPNVYQTLPTESVQQSKMIQFISQNYANANILILADANNASVREKLEQSFPHAKVVTEITVNSIPNALDYSRENIAIIQSNEIGFVSNAVRVLHNIMQNKKDNISPKITLMTTDKGSVYDSNSLSNNQLSDLQFTFPTFNKYSNGSDTFSKRYLKTYGILPNKYAIRGFDITMDTILRLGVTGNFNDSNNQLGETSFLENKFAYLRNPYRGGGYENQGVYIVKYENMEIKEVK</sequence>
<dbReference type="InterPro" id="IPR028082">
    <property type="entry name" value="Peripla_BP_I"/>
</dbReference>
<dbReference type="SUPFAM" id="SSF54106">
    <property type="entry name" value="LysM domain"/>
    <property type="match status" value="3"/>
</dbReference>
<dbReference type="Proteomes" id="UP000038055">
    <property type="component" value="Unassembled WGS sequence"/>
</dbReference>
<protein>
    <submittedName>
        <fullName evidence="3">LysM domain protein</fullName>
    </submittedName>
</protein>
<dbReference type="SUPFAM" id="SSF53822">
    <property type="entry name" value="Periplasmic binding protein-like I"/>
    <property type="match status" value="1"/>
</dbReference>
<feature type="chain" id="PRO_5002132026" evidence="1">
    <location>
        <begin position="19"/>
        <end position="641"/>
    </location>
</feature>
<dbReference type="GO" id="GO:0008932">
    <property type="term" value="F:lytic endotransglycosylase activity"/>
    <property type="evidence" value="ECO:0007669"/>
    <property type="project" value="TreeGrafter"/>
</dbReference>
<dbReference type="PANTHER" id="PTHR33734">
    <property type="entry name" value="LYSM DOMAIN-CONTAINING GPI-ANCHORED PROTEIN 2"/>
    <property type="match status" value="1"/>
</dbReference>
<dbReference type="PROSITE" id="PS51782">
    <property type="entry name" value="LYSM"/>
    <property type="match status" value="3"/>
</dbReference>
<keyword evidence="1" id="KW-0732">Signal</keyword>
<dbReference type="Gene3D" id="3.40.50.2300">
    <property type="match status" value="2"/>
</dbReference>
<proteinExistence type="predicted"/>
<dbReference type="Pfam" id="PF01476">
    <property type="entry name" value="LysM"/>
    <property type="match status" value="4"/>
</dbReference>
<dbReference type="STRING" id="28189.CCYN74_120018"/>
<feature type="domain" description="LysM" evidence="2">
    <location>
        <begin position="81"/>
        <end position="125"/>
    </location>
</feature>
<feature type="domain" description="LysM" evidence="2">
    <location>
        <begin position="21"/>
        <end position="64"/>
    </location>
</feature>
<dbReference type="Gene3D" id="3.10.350.10">
    <property type="entry name" value="LysM domain"/>
    <property type="match status" value="3"/>
</dbReference>
<dbReference type="InterPro" id="IPR036779">
    <property type="entry name" value="LysM_dom_sf"/>
</dbReference>
<dbReference type="CDD" id="cd06268">
    <property type="entry name" value="PBP1_ABC_transporter_LIVBP-like"/>
    <property type="match status" value="1"/>
</dbReference>
<gene>
    <name evidence="3" type="ORF">CCYN2B_130013</name>
</gene>
<dbReference type="SMART" id="SM00257">
    <property type="entry name" value="LysM"/>
    <property type="match status" value="4"/>
</dbReference>
<accession>A0A0B7H4X2</accession>
<keyword evidence="4" id="KW-1185">Reference proteome</keyword>
<dbReference type="AlphaFoldDB" id="A0A0B7H4X2"/>
<evidence type="ECO:0000313" key="4">
    <source>
        <dbReference type="Proteomes" id="UP000038055"/>
    </source>
</evidence>
<evidence type="ECO:0000313" key="3">
    <source>
        <dbReference type="EMBL" id="CEN32987.1"/>
    </source>
</evidence>
<reference evidence="4" key="1">
    <citation type="submission" date="2015-01" db="EMBL/GenBank/DDBJ databases">
        <authorList>
            <person name="MANFREDI Pablo"/>
        </authorList>
    </citation>
    <scope>NUCLEOTIDE SEQUENCE [LARGE SCALE GENOMIC DNA]</scope>
    <source>
        <strain evidence="4">Ccyn2B</strain>
    </source>
</reference>
<feature type="domain" description="LysM" evidence="2">
    <location>
        <begin position="143"/>
        <end position="187"/>
    </location>
</feature>
<dbReference type="RefSeq" id="WP_041990496.1">
    <property type="nucleotide sequence ID" value="NZ_CDOD01000005.1"/>
</dbReference>
<dbReference type="InterPro" id="IPR018392">
    <property type="entry name" value="LysM"/>
</dbReference>
<dbReference type="CDD" id="cd00118">
    <property type="entry name" value="LysM"/>
    <property type="match status" value="2"/>
</dbReference>
<organism evidence="3 4">
    <name type="scientific">Capnocytophaga cynodegmi</name>
    <dbReference type="NCBI Taxonomy" id="28189"/>
    <lineage>
        <taxon>Bacteria</taxon>
        <taxon>Pseudomonadati</taxon>
        <taxon>Bacteroidota</taxon>
        <taxon>Flavobacteriia</taxon>
        <taxon>Flavobacteriales</taxon>
        <taxon>Flavobacteriaceae</taxon>
        <taxon>Capnocytophaga</taxon>
    </lineage>
</organism>
<dbReference type="PANTHER" id="PTHR33734:SF22">
    <property type="entry name" value="MEMBRANE-BOUND LYTIC MUREIN TRANSGLYCOSYLASE D"/>
    <property type="match status" value="1"/>
</dbReference>
<evidence type="ECO:0000256" key="1">
    <source>
        <dbReference type="SAM" id="SignalP"/>
    </source>
</evidence>
<dbReference type="eggNOG" id="COG0683">
    <property type="taxonomic scope" value="Bacteria"/>
</dbReference>